<dbReference type="Proteomes" id="UP000095287">
    <property type="component" value="Unplaced"/>
</dbReference>
<protein>
    <submittedName>
        <fullName evidence="2">Uncharacterized protein</fullName>
    </submittedName>
</protein>
<sequence>MDENLRQWQHKPKEFDQCDREFDSFVRRANALLGRLPAKLRRCERPWKPRWTRTRSVNAEVELLRTVTWICNRVAWNPVLFRVPLKELVELGERVPLQLSEIVSEVVDIAAHDAKRTDLYAALLKEATTQWKESVVIDTNDAKNIMGPVLLKKFRENMSNRQVADYLRVLSAFRDCDFISRGHMKELSEILCKFPRSCTDSIHFGHRYSQWMRKYWNRSLMTENCNIVPWNRFSVDLARLERFLGGVKAKERRPKPGSKPITLMLNCLSPYTTSIDPFIKMFYKAGTGETQIELVEAIVERAVILDPSRAPLYVRLCARIYETTAQQMDTDRGLYAISAQLGIHDHLRLELIASWGRLLLKLKNPRGEDVVPFVHFISLMQKHLLLSETRNFTKLVSLYLEFVVPTESPDDHGRILHPWGISAQLGIHDHLRLELIASWGRLLLKLKNPRGKDVVPFVHFISLMQKHLLLSETRNFTKLVSLYLEFINREKGNPALGFALRWIERLSQKAREYACIENNYDEIREDFASPSCFYCYTGRNSQALYRHKLV</sequence>
<proteinExistence type="predicted"/>
<evidence type="ECO:0000313" key="1">
    <source>
        <dbReference type="Proteomes" id="UP000095287"/>
    </source>
</evidence>
<accession>A0A1I7Z5Z7</accession>
<name>A0A1I7Z5Z7_9BILA</name>
<dbReference type="WBParaSite" id="L893_g2311.t1">
    <property type="protein sequence ID" value="L893_g2311.t1"/>
    <property type="gene ID" value="L893_g2311"/>
</dbReference>
<organism evidence="1 2">
    <name type="scientific">Steinernema glaseri</name>
    <dbReference type="NCBI Taxonomy" id="37863"/>
    <lineage>
        <taxon>Eukaryota</taxon>
        <taxon>Metazoa</taxon>
        <taxon>Ecdysozoa</taxon>
        <taxon>Nematoda</taxon>
        <taxon>Chromadorea</taxon>
        <taxon>Rhabditida</taxon>
        <taxon>Tylenchina</taxon>
        <taxon>Panagrolaimomorpha</taxon>
        <taxon>Strongyloidoidea</taxon>
        <taxon>Steinernematidae</taxon>
        <taxon>Steinernema</taxon>
    </lineage>
</organism>
<keyword evidence="1" id="KW-1185">Reference proteome</keyword>
<evidence type="ECO:0000313" key="2">
    <source>
        <dbReference type="WBParaSite" id="L893_g2311.t1"/>
    </source>
</evidence>
<reference evidence="2" key="1">
    <citation type="submission" date="2016-11" db="UniProtKB">
        <authorList>
            <consortium name="WormBaseParasite"/>
        </authorList>
    </citation>
    <scope>IDENTIFICATION</scope>
</reference>
<dbReference type="AlphaFoldDB" id="A0A1I7Z5Z7"/>